<name>A0A3T1CIJ8_9SPHN</name>
<reference evidence="2 3" key="1">
    <citation type="submission" date="2019-01" db="EMBL/GenBank/DDBJ databases">
        <title>Complete genome sequence of Erythrobacter flavus KJ5.</title>
        <authorList>
            <person name="Kanesaki Y."/>
            <person name="Brotosudarmo T."/>
            <person name="Moriuchi R."/>
            <person name="Awai K."/>
        </authorList>
    </citation>
    <scope>NUCLEOTIDE SEQUENCE [LARGE SCALE GENOMIC DNA]</scope>
    <source>
        <strain evidence="2 3">KJ5</strain>
    </source>
</reference>
<dbReference type="AlphaFoldDB" id="A0A3T1CIJ8"/>
<feature type="signal peptide" evidence="1">
    <location>
        <begin position="1"/>
        <end position="21"/>
    </location>
</feature>
<dbReference type="EMBL" id="AP019389">
    <property type="protein sequence ID" value="BBI20801.1"/>
    <property type="molecule type" value="Genomic_DNA"/>
</dbReference>
<dbReference type="Proteomes" id="UP000290057">
    <property type="component" value="Chromosome"/>
</dbReference>
<protein>
    <recommendedName>
        <fullName evidence="4">Lipoprotein</fullName>
    </recommendedName>
</protein>
<evidence type="ECO:0000313" key="2">
    <source>
        <dbReference type="EMBL" id="BBI20801.1"/>
    </source>
</evidence>
<dbReference type="RefSeq" id="WP_130586524.1">
    <property type="nucleotide sequence ID" value="NZ_AP019389.1"/>
</dbReference>
<accession>A0A3T1CIJ8</accession>
<feature type="chain" id="PRO_5019202302" description="Lipoprotein" evidence="1">
    <location>
        <begin position="22"/>
        <end position="248"/>
    </location>
</feature>
<sequence length="248" mass="25222">MNRTIVALPLLFALAACGGGADEPPTDLESAQSDGAAEALARNFEAGDFLDLQLGAKIVGPQGEDVESALANAEGNFADLRSFVACPAGMDPCDPATAPQGTIYTYVHVVYPGEDNEAGSGSGESNDSSDVERATAFRMTRPATGFTGAVGYSKDEAMAAIGAKADVVVTCDDGALVWTVSAGDGGDQWEQAEPITFWWQSTVAPAGPAQAYVIDANYTQATGSGPYPGAANDTTNACVAPKLAGAEG</sequence>
<dbReference type="PROSITE" id="PS51257">
    <property type="entry name" value="PROKAR_LIPOPROTEIN"/>
    <property type="match status" value="1"/>
</dbReference>
<evidence type="ECO:0000256" key="1">
    <source>
        <dbReference type="SAM" id="SignalP"/>
    </source>
</evidence>
<organism evidence="2 3">
    <name type="scientific">Qipengyuania flava</name>
    <dbReference type="NCBI Taxonomy" id="192812"/>
    <lineage>
        <taxon>Bacteria</taxon>
        <taxon>Pseudomonadati</taxon>
        <taxon>Pseudomonadota</taxon>
        <taxon>Alphaproteobacteria</taxon>
        <taxon>Sphingomonadales</taxon>
        <taxon>Erythrobacteraceae</taxon>
        <taxon>Qipengyuania</taxon>
    </lineage>
</organism>
<proteinExistence type="predicted"/>
<gene>
    <name evidence="2" type="ORF">EKJ_16480</name>
</gene>
<keyword evidence="1" id="KW-0732">Signal</keyword>
<keyword evidence="3" id="KW-1185">Reference proteome</keyword>
<evidence type="ECO:0000313" key="3">
    <source>
        <dbReference type="Proteomes" id="UP000290057"/>
    </source>
</evidence>
<evidence type="ECO:0008006" key="4">
    <source>
        <dbReference type="Google" id="ProtNLM"/>
    </source>
</evidence>